<gene>
    <name evidence="1" type="ORF">QVN40_10625</name>
</gene>
<reference evidence="1" key="2">
    <citation type="submission" date="2023-08" db="EMBL/GenBank/DDBJ databases">
        <title>Identification and characterization of horizontal gene transfer across gut microbiota members of farm animals based on homology search.</title>
        <authorList>
            <person name="Schwarzerova J."/>
            <person name="Nykrynova M."/>
            <person name="Jureckova K."/>
            <person name="Cejkova D."/>
            <person name="Rychlik I."/>
        </authorList>
    </citation>
    <scope>NUCLEOTIDE SEQUENCE</scope>
    <source>
        <strain evidence="1">15_COKtk</strain>
    </source>
</reference>
<dbReference type="Proteomes" id="UP001168505">
    <property type="component" value="Unassembled WGS sequence"/>
</dbReference>
<organism evidence="1 2">
    <name type="scientific">Collinsella ihumii</name>
    <dbReference type="NCBI Taxonomy" id="1720204"/>
    <lineage>
        <taxon>Bacteria</taxon>
        <taxon>Bacillati</taxon>
        <taxon>Actinomycetota</taxon>
        <taxon>Coriobacteriia</taxon>
        <taxon>Coriobacteriales</taxon>
        <taxon>Coriobacteriaceae</taxon>
        <taxon>Collinsella</taxon>
    </lineage>
</organism>
<sequence length="460" mass="48464">MAMGTIGKDVFTDIANAIRAQNGETDTYLPSEMAAAVLALDGTRDGAPFQAAGSTGTGVISDSVFDAIAGAIRAQNGLTETYRPSEMAPAILALTWDVGVKMRAILLADGTLEFNYRDGRSSDVPGAVILDAWEVDAAGYSSASARPWDDVKLDVTRVVFDSDFSQGGLTNGNHFFSGFGSLVEVEGFEEMQGVGSFNQAFSGCASLETIYATEWAPSSNPSGSLPFYSCGRLVGGGGYVPDSTASVSHLTLNEDGVLTDPAADARDWFNCYLYDDGELVLTASATPATGRTLVTGGHLCAQARYDSVGYQPWYDHRDDVEAVAIAADMGTFDEVNTNYWLYGHQSVAEVSGMGNLGGVRQMHHTFNSCDALTEIDLSGFDPSSLESLDYTFGGCSALVTIWADADWALPAGVSGFQTFYQCTSLVGGAGTTYASSRAGYQYMRIDGVGGAGYLTVKAAT</sequence>
<evidence type="ECO:0000313" key="2">
    <source>
        <dbReference type="Proteomes" id="UP001168505"/>
    </source>
</evidence>
<dbReference type="EMBL" id="JAUEIR010000010">
    <property type="protein sequence ID" value="MDN0070147.1"/>
    <property type="molecule type" value="Genomic_DNA"/>
</dbReference>
<evidence type="ECO:0000313" key="1">
    <source>
        <dbReference type="EMBL" id="MDN0070147.1"/>
    </source>
</evidence>
<dbReference type="RefSeq" id="WP_289827645.1">
    <property type="nucleotide sequence ID" value="NZ_JAUEIR010000010.1"/>
</dbReference>
<comment type="caution">
    <text evidence="1">The sequence shown here is derived from an EMBL/GenBank/DDBJ whole genome shotgun (WGS) entry which is preliminary data.</text>
</comment>
<reference evidence="1" key="1">
    <citation type="submission" date="2023-06" db="EMBL/GenBank/DDBJ databases">
        <authorList>
            <person name="Zeman M."/>
            <person name="Kubasova T."/>
            <person name="Jahodarova E."/>
            <person name="Nykrynova M."/>
            <person name="Rychlik I."/>
        </authorList>
    </citation>
    <scope>NUCLEOTIDE SEQUENCE</scope>
    <source>
        <strain evidence="1">15_COKtk</strain>
    </source>
</reference>
<dbReference type="AlphaFoldDB" id="A0AAW7K4H6"/>
<evidence type="ECO:0008006" key="3">
    <source>
        <dbReference type="Google" id="ProtNLM"/>
    </source>
</evidence>
<proteinExistence type="predicted"/>
<name>A0AAW7K4H6_9ACTN</name>
<protein>
    <recommendedName>
        <fullName evidence="3">Leucine-rich repeat domain-containing protein</fullName>
    </recommendedName>
</protein>
<accession>A0AAW7K4H6</accession>